<dbReference type="GO" id="GO:0020037">
    <property type="term" value="F:heme binding"/>
    <property type="evidence" value="ECO:0007669"/>
    <property type="project" value="InterPro"/>
</dbReference>
<dbReference type="GO" id="GO:0046872">
    <property type="term" value="F:metal ion binding"/>
    <property type="evidence" value="ECO:0007669"/>
    <property type="project" value="UniProtKB-KW"/>
</dbReference>
<dbReference type="InterPro" id="IPR006067">
    <property type="entry name" value="NO2/SO3_Rdtase_4Fe4S_dom"/>
</dbReference>
<dbReference type="Pfam" id="PF03460">
    <property type="entry name" value="NIR_SIR_ferr"/>
    <property type="match status" value="2"/>
</dbReference>
<dbReference type="SUPFAM" id="SSF55124">
    <property type="entry name" value="Nitrite/Sulfite reductase N-terminal domain-like"/>
    <property type="match status" value="2"/>
</dbReference>
<keyword evidence="4" id="KW-0560">Oxidoreductase</keyword>
<evidence type="ECO:0000256" key="5">
    <source>
        <dbReference type="ARBA" id="ARBA00023004"/>
    </source>
</evidence>
<feature type="domain" description="Nitrite/Sulfite reductase ferredoxin-like" evidence="8">
    <location>
        <begin position="52"/>
        <end position="111"/>
    </location>
</feature>
<dbReference type="GO" id="GO:0016491">
    <property type="term" value="F:oxidoreductase activity"/>
    <property type="evidence" value="ECO:0007669"/>
    <property type="project" value="UniProtKB-KW"/>
</dbReference>
<name>A0A1H3IL01_9RHOB</name>
<dbReference type="STRING" id="321339.SAMN05444340_105113"/>
<dbReference type="Pfam" id="PF01077">
    <property type="entry name" value="NIR_SIR"/>
    <property type="match status" value="2"/>
</dbReference>
<keyword evidence="2" id="KW-0349">Heme</keyword>
<dbReference type="InterPro" id="IPR005117">
    <property type="entry name" value="NiRdtase/SiRdtase_haem-b_fer"/>
</dbReference>
<evidence type="ECO:0000256" key="3">
    <source>
        <dbReference type="ARBA" id="ARBA00022723"/>
    </source>
</evidence>
<dbReference type="Proteomes" id="UP000199286">
    <property type="component" value="Unassembled WGS sequence"/>
</dbReference>
<dbReference type="GO" id="GO:0051539">
    <property type="term" value="F:4 iron, 4 sulfur cluster binding"/>
    <property type="evidence" value="ECO:0007669"/>
    <property type="project" value="UniProtKB-KW"/>
</dbReference>
<dbReference type="PANTHER" id="PTHR32439">
    <property type="entry name" value="FERREDOXIN--NITRITE REDUCTASE, CHLOROPLASTIC"/>
    <property type="match status" value="1"/>
</dbReference>
<evidence type="ECO:0000259" key="8">
    <source>
        <dbReference type="Pfam" id="PF03460"/>
    </source>
</evidence>
<protein>
    <submittedName>
        <fullName evidence="9">Sulfite reductase (NADPH) hemoprotein beta-component</fullName>
    </submittedName>
</protein>
<gene>
    <name evidence="9" type="ORF">SAMN05444340_105113</name>
</gene>
<dbReference type="AlphaFoldDB" id="A0A1H3IL01"/>
<dbReference type="InterPro" id="IPR045854">
    <property type="entry name" value="NO2/SO3_Rdtase_4Fe4S_sf"/>
</dbReference>
<dbReference type="RefSeq" id="WP_089882138.1">
    <property type="nucleotide sequence ID" value="NZ_FNPF01000005.1"/>
</dbReference>
<dbReference type="PANTHER" id="PTHR32439:SF9">
    <property type="entry name" value="BLR3264 PROTEIN"/>
    <property type="match status" value="1"/>
</dbReference>
<keyword evidence="6" id="KW-0411">Iron-sulfur</keyword>
<evidence type="ECO:0000256" key="6">
    <source>
        <dbReference type="ARBA" id="ARBA00023014"/>
    </source>
</evidence>
<keyword evidence="5" id="KW-0408">Iron</keyword>
<organism evidence="9 10">
    <name type="scientific">Citreimonas salinaria</name>
    <dbReference type="NCBI Taxonomy" id="321339"/>
    <lineage>
        <taxon>Bacteria</taxon>
        <taxon>Pseudomonadati</taxon>
        <taxon>Pseudomonadota</taxon>
        <taxon>Alphaproteobacteria</taxon>
        <taxon>Rhodobacterales</taxon>
        <taxon>Roseobacteraceae</taxon>
        <taxon>Citreimonas</taxon>
    </lineage>
</organism>
<feature type="domain" description="Nitrite/Sulfite reductase ferredoxin-like" evidence="8">
    <location>
        <begin position="345"/>
        <end position="395"/>
    </location>
</feature>
<keyword evidence="3" id="KW-0479">Metal-binding</keyword>
<evidence type="ECO:0000313" key="10">
    <source>
        <dbReference type="Proteomes" id="UP000199286"/>
    </source>
</evidence>
<proteinExistence type="predicted"/>
<dbReference type="OrthoDB" id="9803707at2"/>
<sequence>MYRYDDFDAAFVAERNAQFRQQVARRIDGSLTEDEFKPLRLMNGLYLQLHAYMLRVAIPYGTLRSAQMRQLAYIAERWDKGYGHFTTRQNIQYNWPTLADVPDMLDALAEVEMHAIQTSGNTIRNVTADHFAGAAADEIADPRPVAEMIRQWSTDHPEFQFLPRKFKIAITGSPNDRAVTKAHDIGLRMVEQDGQPGFEVIVGGGLGRTPMIGKVIRDFLPREDLLPYLEAIVSVWNLLGRRDNKFKARIKITVHEHGIDAIRELVEARFNELRPAFTGEDQEILAQIEAAFAPPIFEDRPADTFDAAYHTDPVFRAWVDSNVSEHRAPGYAIAQISLKAHGATPGDASAEQMRVMADLAERYGHDQLRISHEQNVVLPHVHRADLPAVHAALKAHGLATANIGKISDIIACPGMDYCALATARSIPIAQQIATRFEDLKTEHEIGDLKIKISGCINACGHHHVGHIGILGLDRAGVENYQITLGGDHTETAALGQRTGPGFSADEIVPAIERIVDAYLDNRESDDERFIDTFRRLGMEPFKHALYDETGKARADAA</sequence>
<dbReference type="Gene3D" id="3.90.480.10">
    <property type="entry name" value="Sulfite Reductase Hemoprotein,Domain 2"/>
    <property type="match status" value="1"/>
</dbReference>
<evidence type="ECO:0000313" key="9">
    <source>
        <dbReference type="EMBL" id="SDY27969.1"/>
    </source>
</evidence>
<evidence type="ECO:0000256" key="1">
    <source>
        <dbReference type="ARBA" id="ARBA00022485"/>
    </source>
</evidence>
<keyword evidence="1" id="KW-0004">4Fe-4S</keyword>
<evidence type="ECO:0000256" key="4">
    <source>
        <dbReference type="ARBA" id="ARBA00023002"/>
    </source>
</evidence>
<dbReference type="Gene3D" id="3.30.413.10">
    <property type="entry name" value="Sulfite Reductase Hemoprotein, domain 1"/>
    <property type="match status" value="2"/>
</dbReference>
<accession>A0A1H3IL01</accession>
<feature type="domain" description="Nitrite/sulphite reductase 4Fe-4S" evidence="7">
    <location>
        <begin position="407"/>
        <end position="548"/>
    </location>
</feature>
<feature type="domain" description="Nitrite/sulphite reductase 4Fe-4S" evidence="7">
    <location>
        <begin position="119"/>
        <end position="271"/>
    </location>
</feature>
<dbReference type="InterPro" id="IPR036136">
    <property type="entry name" value="Nit/Sulf_reduc_fer-like_dom_sf"/>
</dbReference>
<evidence type="ECO:0000256" key="2">
    <source>
        <dbReference type="ARBA" id="ARBA00022617"/>
    </source>
</evidence>
<dbReference type="Gene3D" id="3.90.480.20">
    <property type="match status" value="1"/>
</dbReference>
<dbReference type="EMBL" id="FNPF01000005">
    <property type="protein sequence ID" value="SDY27969.1"/>
    <property type="molecule type" value="Genomic_DNA"/>
</dbReference>
<evidence type="ECO:0000259" key="7">
    <source>
        <dbReference type="Pfam" id="PF01077"/>
    </source>
</evidence>
<dbReference type="SUPFAM" id="SSF56014">
    <property type="entry name" value="Nitrite and sulphite reductase 4Fe-4S domain-like"/>
    <property type="match status" value="2"/>
</dbReference>
<reference evidence="10" key="1">
    <citation type="submission" date="2016-10" db="EMBL/GenBank/DDBJ databases">
        <authorList>
            <person name="Varghese N."/>
            <person name="Submissions S."/>
        </authorList>
    </citation>
    <scope>NUCLEOTIDE SEQUENCE [LARGE SCALE GENOMIC DNA]</scope>
    <source>
        <strain evidence="10">DSM 26880</strain>
    </source>
</reference>
<keyword evidence="10" id="KW-1185">Reference proteome</keyword>
<dbReference type="InterPro" id="IPR051329">
    <property type="entry name" value="NIR_SIR_4Fe-4S"/>
</dbReference>